<dbReference type="Gene3D" id="3.30.40.10">
    <property type="entry name" value="Zinc/RING finger domain, C3HC4 (zinc finger)"/>
    <property type="match status" value="1"/>
</dbReference>
<dbReference type="GO" id="GO:0160240">
    <property type="term" value="P:RNA polymerase II transcription initiation surveillance"/>
    <property type="evidence" value="ECO:0007669"/>
    <property type="project" value="UniProtKB-ARBA"/>
</dbReference>
<evidence type="ECO:0000256" key="4">
    <source>
        <dbReference type="ARBA" id="ARBA00022723"/>
    </source>
</evidence>
<evidence type="ECO:0000256" key="3">
    <source>
        <dbReference type="ARBA" id="ARBA00016814"/>
    </source>
</evidence>
<evidence type="ECO:0000256" key="9">
    <source>
        <dbReference type="SAM" id="MobiDB-lite"/>
    </source>
</evidence>
<keyword evidence="5 8" id="KW-0863">Zinc-finger</keyword>
<dbReference type="InterPro" id="IPR019787">
    <property type="entry name" value="Znf_PHD-finger"/>
</dbReference>
<dbReference type="PROSITE" id="PS01359">
    <property type="entry name" value="ZF_PHD_1"/>
    <property type="match status" value="1"/>
</dbReference>
<dbReference type="GO" id="GO:0032039">
    <property type="term" value="C:integrator complex"/>
    <property type="evidence" value="ECO:0007669"/>
    <property type="project" value="UniProtKB-ARBA"/>
</dbReference>
<keyword evidence="6" id="KW-0862">Zinc</keyword>
<evidence type="ECO:0000256" key="1">
    <source>
        <dbReference type="ARBA" id="ARBA00004123"/>
    </source>
</evidence>
<comment type="similarity">
    <text evidence="2">Belongs to the Integrator subunit 12 family.</text>
</comment>
<accession>A0A7R9QFW2</accession>
<evidence type="ECO:0000256" key="8">
    <source>
        <dbReference type="PROSITE-ProRule" id="PRU00146"/>
    </source>
</evidence>
<dbReference type="InterPro" id="IPR019786">
    <property type="entry name" value="Zinc_finger_PHD-type_CS"/>
</dbReference>
<keyword evidence="12" id="KW-1185">Reference proteome</keyword>
<evidence type="ECO:0000256" key="6">
    <source>
        <dbReference type="ARBA" id="ARBA00022833"/>
    </source>
</evidence>
<dbReference type="EMBL" id="CAJPVJ010001643">
    <property type="protein sequence ID" value="CAG2165090.1"/>
    <property type="molecule type" value="Genomic_DNA"/>
</dbReference>
<dbReference type="Pfam" id="PF00628">
    <property type="entry name" value="PHD"/>
    <property type="match status" value="1"/>
</dbReference>
<dbReference type="OrthoDB" id="5846437at2759"/>
<reference evidence="11" key="1">
    <citation type="submission" date="2020-11" db="EMBL/GenBank/DDBJ databases">
        <authorList>
            <person name="Tran Van P."/>
        </authorList>
    </citation>
    <scope>NUCLEOTIDE SEQUENCE</scope>
</reference>
<dbReference type="AlphaFoldDB" id="A0A7R9QFW2"/>
<keyword evidence="7" id="KW-0539">Nucleus</keyword>
<dbReference type="SUPFAM" id="SSF57903">
    <property type="entry name" value="FYVE/PHD zinc finger"/>
    <property type="match status" value="1"/>
</dbReference>
<dbReference type="InterPro" id="IPR013083">
    <property type="entry name" value="Znf_RING/FYVE/PHD"/>
</dbReference>
<comment type="subcellular location">
    <subcellularLocation>
        <location evidence="1">Nucleus</location>
    </subcellularLocation>
</comment>
<dbReference type="GO" id="GO:0160232">
    <property type="term" value="C:INTAC complex"/>
    <property type="evidence" value="ECO:0007669"/>
    <property type="project" value="UniProtKB-ARBA"/>
</dbReference>
<feature type="region of interest" description="Disordered" evidence="9">
    <location>
        <begin position="350"/>
        <end position="399"/>
    </location>
</feature>
<dbReference type="Proteomes" id="UP000728032">
    <property type="component" value="Unassembled WGS sequence"/>
</dbReference>
<evidence type="ECO:0000313" key="12">
    <source>
        <dbReference type="Proteomes" id="UP000728032"/>
    </source>
</evidence>
<name>A0A7R9QFW2_9ACAR</name>
<feature type="region of interest" description="Disordered" evidence="9">
    <location>
        <begin position="253"/>
        <end position="334"/>
    </location>
</feature>
<dbReference type="PROSITE" id="PS50016">
    <property type="entry name" value="ZF_PHD_2"/>
    <property type="match status" value="1"/>
</dbReference>
<dbReference type="InterPro" id="IPR051776">
    <property type="entry name" value="Integrator_subunit_12"/>
</dbReference>
<dbReference type="EMBL" id="OC916468">
    <property type="protein sequence ID" value="CAD7644374.1"/>
    <property type="molecule type" value="Genomic_DNA"/>
</dbReference>
<gene>
    <name evidence="11" type="ORF">ONB1V03_LOCUS4636</name>
</gene>
<dbReference type="InterPro" id="IPR011011">
    <property type="entry name" value="Znf_FYVE_PHD"/>
</dbReference>
<evidence type="ECO:0000256" key="2">
    <source>
        <dbReference type="ARBA" id="ARBA00006009"/>
    </source>
</evidence>
<feature type="region of interest" description="Disordered" evidence="9">
    <location>
        <begin position="94"/>
        <end position="121"/>
    </location>
</feature>
<dbReference type="InterPro" id="IPR039054">
    <property type="entry name" value="Int12_PHD"/>
</dbReference>
<dbReference type="InterPro" id="IPR001965">
    <property type="entry name" value="Znf_PHD"/>
</dbReference>
<feature type="domain" description="PHD-type" evidence="10">
    <location>
        <begin position="192"/>
        <end position="248"/>
    </location>
</feature>
<feature type="compositionally biased region" description="Low complexity" evidence="9">
    <location>
        <begin position="318"/>
        <end position="334"/>
    </location>
</feature>
<dbReference type="PANTHER" id="PTHR13415">
    <property type="entry name" value="NUCLEAR FACTOR-RELATED"/>
    <property type="match status" value="1"/>
</dbReference>
<evidence type="ECO:0000313" key="11">
    <source>
        <dbReference type="EMBL" id="CAD7644374.1"/>
    </source>
</evidence>
<keyword evidence="4" id="KW-0479">Metal-binding</keyword>
<dbReference type="GO" id="GO:0034472">
    <property type="term" value="P:snRNA 3'-end processing"/>
    <property type="evidence" value="ECO:0007669"/>
    <property type="project" value="TreeGrafter"/>
</dbReference>
<organism evidence="11">
    <name type="scientific">Oppiella nova</name>
    <dbReference type="NCBI Taxonomy" id="334625"/>
    <lineage>
        <taxon>Eukaryota</taxon>
        <taxon>Metazoa</taxon>
        <taxon>Ecdysozoa</taxon>
        <taxon>Arthropoda</taxon>
        <taxon>Chelicerata</taxon>
        <taxon>Arachnida</taxon>
        <taxon>Acari</taxon>
        <taxon>Acariformes</taxon>
        <taxon>Sarcoptiformes</taxon>
        <taxon>Oribatida</taxon>
        <taxon>Brachypylina</taxon>
        <taxon>Oppioidea</taxon>
        <taxon>Oppiidae</taxon>
        <taxon>Oppiella</taxon>
    </lineage>
</organism>
<dbReference type="PANTHER" id="PTHR13415:SF2">
    <property type="entry name" value="INTEGRATOR COMPLEX SUBUNIT 12"/>
    <property type="match status" value="1"/>
</dbReference>
<evidence type="ECO:0000256" key="7">
    <source>
        <dbReference type="ARBA" id="ARBA00023242"/>
    </source>
</evidence>
<feature type="compositionally biased region" description="Low complexity" evidence="9">
    <location>
        <begin position="103"/>
        <end position="116"/>
    </location>
</feature>
<evidence type="ECO:0000256" key="5">
    <source>
        <dbReference type="ARBA" id="ARBA00022771"/>
    </source>
</evidence>
<dbReference type="FunFam" id="3.30.40.10:FF:000101">
    <property type="entry name" value="Integrator complex subunit 12"/>
    <property type="match status" value="1"/>
</dbReference>
<dbReference type="SMART" id="SM00249">
    <property type="entry name" value="PHD"/>
    <property type="match status" value="1"/>
</dbReference>
<dbReference type="CDD" id="cd15501">
    <property type="entry name" value="PHD_Int12"/>
    <property type="match status" value="1"/>
</dbReference>
<proteinExistence type="inferred from homology"/>
<feature type="compositionally biased region" description="Low complexity" evidence="9">
    <location>
        <begin position="350"/>
        <end position="376"/>
    </location>
</feature>
<dbReference type="GO" id="GO:0008270">
    <property type="term" value="F:zinc ion binding"/>
    <property type="evidence" value="ECO:0007669"/>
    <property type="project" value="UniProtKB-KW"/>
</dbReference>
<evidence type="ECO:0000259" key="10">
    <source>
        <dbReference type="PROSITE" id="PS50016"/>
    </source>
</evidence>
<sequence>MSDTSVDSLQDFSRVLRLLHSRAKDSADILKAMLDEVLRNRSRQDQKSSAKPLKGIETAVIKSSIDYKRDFSDTKRFDTNFDKYRSESFEYPLASKRQRLDAPQQTSRSTTSSPTPIGAVLQMPPKLSSIQLSSNTVNVIDEYQFTEGPTTTSTGISTITAPTAMRATEEDSEATDIEDETADAGEFAVEMGLACVHCKQIDIAPGNQLVECQECHNLYHQECHKPPLLDLDVSDPRFVWYCAKCQKTMKKIAVKPAKSSAKGPPPAPTAALPVPQSKEYSLPGSKANPKGDSGSESTAPAISRLIQPFKREPKVSMTGQTSTATSAGANSSQSAKPIGLAALANISRSASIGSNSGNNSKSKSGNNGNGNSAGANPSQATSGAGVEKRLQMLKKKSKK</sequence>
<protein>
    <recommendedName>
        <fullName evidence="3">Integrator complex subunit 12</fullName>
    </recommendedName>
</protein>